<gene>
    <name evidence="1" type="ORF">Cboi01_000534300</name>
</gene>
<reference evidence="1" key="1">
    <citation type="submission" date="2023-04" db="EMBL/GenBank/DDBJ databases">
        <title>Candida boidinii NBRC 1967.</title>
        <authorList>
            <person name="Ichikawa N."/>
            <person name="Sato H."/>
            <person name="Tonouchi N."/>
        </authorList>
    </citation>
    <scope>NUCLEOTIDE SEQUENCE</scope>
    <source>
        <strain evidence="1">NBRC 1967</strain>
    </source>
</reference>
<accession>A0ACB5U1I6</accession>
<evidence type="ECO:0000313" key="1">
    <source>
        <dbReference type="EMBL" id="GME99644.1"/>
    </source>
</evidence>
<sequence>MPLILFTGYPCSSKSKWSLKLKNELESKIKNLKPGEQGYNYKVILHTDESLGINHEAYKDSNKEKSARGIQISVVKRDLSKNNIVILDSLNYIKGFRYQLHCESKALSTPYCLIHVISPSEICFKWNDEIVDGNDDNDHHHKWDNELIKNLIMRYEEPDSANRWDSPLIPISYDDTDLPFDEIWDSTVLKKGLKPNNATVLKPAISTNFLQELDKLTNYVINKILENNTYGGNGGEIKIENTVTVTSSSSQNKSKDFYIVNLPSHTISIAQLQRYRRSYVSLNRMRTVDIDRIIPLFVEYLNNNLNND</sequence>
<dbReference type="Proteomes" id="UP001165101">
    <property type="component" value="Unassembled WGS sequence"/>
</dbReference>
<keyword evidence="2" id="KW-1185">Reference proteome</keyword>
<protein>
    <submittedName>
        <fullName evidence="1">Unnamed protein product</fullName>
    </submittedName>
</protein>
<comment type="caution">
    <text evidence="1">The sequence shown here is derived from an EMBL/GenBank/DDBJ whole genome shotgun (WGS) entry which is preliminary data.</text>
</comment>
<organism evidence="1 2">
    <name type="scientific">Candida boidinii</name>
    <name type="common">Yeast</name>
    <dbReference type="NCBI Taxonomy" id="5477"/>
    <lineage>
        <taxon>Eukaryota</taxon>
        <taxon>Fungi</taxon>
        <taxon>Dikarya</taxon>
        <taxon>Ascomycota</taxon>
        <taxon>Saccharomycotina</taxon>
        <taxon>Pichiomycetes</taxon>
        <taxon>Pichiales</taxon>
        <taxon>Pichiaceae</taxon>
        <taxon>Ogataea</taxon>
        <taxon>Ogataea/Candida clade</taxon>
    </lineage>
</organism>
<dbReference type="EMBL" id="BSXV01004071">
    <property type="protein sequence ID" value="GME99644.1"/>
    <property type="molecule type" value="Genomic_DNA"/>
</dbReference>
<proteinExistence type="predicted"/>
<evidence type="ECO:0000313" key="2">
    <source>
        <dbReference type="Proteomes" id="UP001165101"/>
    </source>
</evidence>
<name>A0ACB5U1I6_CANBO</name>